<protein>
    <recommendedName>
        <fullName evidence="9">Reverse transcriptase Ty1/copia-type domain-containing protein</fullName>
    </recommendedName>
</protein>
<keyword evidence="3" id="KW-0648">Protein biosynthesis</keyword>
<sequence length="380" mass="43203">MSGVSLLLRSSSTRLPALNADSDATVETGGVTVAAEEDDDNVDLFGEETEEEKKVAEERAASIKASAKKKESGKSSVLMDLKPWDDETDMKKLEEAVRSVQMEGKNFEKWDSLNCMSLMIIKRGIPEAFRGAVFEKITKAKEFLTEIEKRFVKNDKAETSTLLQNLISMKYNKVWELVPLPEGAKPIGCKWIFKTKRDSKGNVERYKARLVAKGFTQKEGIDFKETFSPVSMKDYFRTIMALVAHFDLELHQMDVKTAFLNGDIDETIYMVQPENFESGDSKNMVCKLTKSIYGLKQASRQWYHKFHQVIISFGFEINAIDNCVYHKFNGSKHIFLVLYVDDILLATNDIGMLHETKRFLSKNFEMKDLGDASFVLGIQI</sequence>
<dbReference type="Pfam" id="PF07727">
    <property type="entry name" value="RVT_2"/>
    <property type="match status" value="1"/>
</dbReference>
<dbReference type="Gene3D" id="3.30.70.60">
    <property type="match status" value="1"/>
</dbReference>
<reference evidence="7" key="1">
    <citation type="journal article" date="2022" name="Plant J.">
        <title>Strategies of tolerance reflected in two North American maple genomes.</title>
        <authorList>
            <person name="McEvoy S.L."/>
            <person name="Sezen U.U."/>
            <person name="Trouern-Trend A."/>
            <person name="McMahon S.M."/>
            <person name="Schaberg P.G."/>
            <person name="Yang J."/>
            <person name="Wegrzyn J.L."/>
            <person name="Swenson N.G."/>
        </authorList>
    </citation>
    <scope>NUCLEOTIDE SEQUENCE</scope>
    <source>
        <strain evidence="7">NS2018</strain>
    </source>
</reference>
<dbReference type="PANTHER" id="PTHR11595:SF21">
    <property type="entry name" value="ELONGATION FACTOR 1-BETA"/>
    <property type="match status" value="1"/>
</dbReference>
<dbReference type="GO" id="GO:0003746">
    <property type="term" value="F:translation elongation factor activity"/>
    <property type="evidence" value="ECO:0007669"/>
    <property type="project" value="UniProtKB-KW"/>
</dbReference>
<feature type="region of interest" description="Disordered" evidence="4">
    <location>
        <begin position="30"/>
        <end position="67"/>
    </location>
</feature>
<keyword evidence="8" id="KW-1185">Reference proteome</keyword>
<evidence type="ECO:0008006" key="9">
    <source>
        <dbReference type="Google" id="ProtNLM"/>
    </source>
</evidence>
<evidence type="ECO:0000256" key="1">
    <source>
        <dbReference type="ARBA" id="ARBA00007411"/>
    </source>
</evidence>
<accession>A0AA39VIS7</accession>
<feature type="domain" description="Translation elongation factor EF1B beta/delta subunit guanine nucleotide exchange" evidence="5">
    <location>
        <begin position="76"/>
        <end position="108"/>
    </location>
</feature>
<gene>
    <name evidence="7" type="ORF">LWI29_012854</name>
</gene>
<keyword evidence="2" id="KW-0251">Elongation factor</keyword>
<comment type="similarity">
    <text evidence="1">Belongs to the EF-1-beta/EF-1-delta family.</text>
</comment>
<evidence type="ECO:0000256" key="3">
    <source>
        <dbReference type="ARBA" id="ARBA00022917"/>
    </source>
</evidence>
<dbReference type="InterPro" id="IPR014717">
    <property type="entry name" value="Transl_elong_EF1B/ribsomal_bS6"/>
</dbReference>
<dbReference type="PANTHER" id="PTHR11595">
    <property type="entry name" value="EF-HAND AND COILED-COIL DOMAIN-CONTAINING FAMILY MEMBER"/>
    <property type="match status" value="1"/>
</dbReference>
<evidence type="ECO:0000259" key="6">
    <source>
        <dbReference type="Pfam" id="PF07727"/>
    </source>
</evidence>
<dbReference type="InterPro" id="IPR013103">
    <property type="entry name" value="RVT_2"/>
</dbReference>
<dbReference type="SUPFAM" id="SSF54984">
    <property type="entry name" value="eEF-1beta-like"/>
    <property type="match status" value="1"/>
</dbReference>
<dbReference type="InterPro" id="IPR036219">
    <property type="entry name" value="eEF-1beta-like_sf"/>
</dbReference>
<feature type="compositionally biased region" description="Basic and acidic residues" evidence="4">
    <location>
        <begin position="51"/>
        <end position="61"/>
    </location>
</feature>
<proteinExistence type="inferred from homology"/>
<dbReference type="GO" id="GO:0005829">
    <property type="term" value="C:cytosol"/>
    <property type="evidence" value="ECO:0007669"/>
    <property type="project" value="TreeGrafter"/>
</dbReference>
<dbReference type="InterPro" id="IPR049720">
    <property type="entry name" value="EF1B_bsu/dsu"/>
</dbReference>
<organism evidence="7 8">
    <name type="scientific">Acer saccharum</name>
    <name type="common">Sugar maple</name>
    <dbReference type="NCBI Taxonomy" id="4024"/>
    <lineage>
        <taxon>Eukaryota</taxon>
        <taxon>Viridiplantae</taxon>
        <taxon>Streptophyta</taxon>
        <taxon>Embryophyta</taxon>
        <taxon>Tracheophyta</taxon>
        <taxon>Spermatophyta</taxon>
        <taxon>Magnoliopsida</taxon>
        <taxon>eudicotyledons</taxon>
        <taxon>Gunneridae</taxon>
        <taxon>Pentapetalae</taxon>
        <taxon>rosids</taxon>
        <taxon>malvids</taxon>
        <taxon>Sapindales</taxon>
        <taxon>Sapindaceae</taxon>
        <taxon>Hippocastanoideae</taxon>
        <taxon>Acereae</taxon>
        <taxon>Acer</taxon>
    </lineage>
</organism>
<dbReference type="GO" id="GO:0005853">
    <property type="term" value="C:eukaryotic translation elongation factor 1 complex"/>
    <property type="evidence" value="ECO:0007669"/>
    <property type="project" value="InterPro"/>
</dbReference>
<name>A0AA39VIS7_ACESA</name>
<dbReference type="EMBL" id="JAUESC010000382">
    <property type="protein sequence ID" value="KAK0586824.1"/>
    <property type="molecule type" value="Genomic_DNA"/>
</dbReference>
<evidence type="ECO:0000256" key="4">
    <source>
        <dbReference type="SAM" id="MobiDB-lite"/>
    </source>
</evidence>
<evidence type="ECO:0000259" key="5">
    <source>
        <dbReference type="Pfam" id="PF00736"/>
    </source>
</evidence>
<dbReference type="GO" id="GO:0005085">
    <property type="term" value="F:guanyl-nucleotide exchange factor activity"/>
    <property type="evidence" value="ECO:0007669"/>
    <property type="project" value="TreeGrafter"/>
</dbReference>
<dbReference type="Proteomes" id="UP001168877">
    <property type="component" value="Unassembled WGS sequence"/>
</dbReference>
<dbReference type="Pfam" id="PF00736">
    <property type="entry name" value="EF1_GNE"/>
    <property type="match status" value="1"/>
</dbReference>
<feature type="compositionally biased region" description="Acidic residues" evidence="4">
    <location>
        <begin position="35"/>
        <end position="50"/>
    </location>
</feature>
<dbReference type="InterPro" id="IPR014038">
    <property type="entry name" value="EF1B_bsu/dsu_GNE"/>
</dbReference>
<evidence type="ECO:0000313" key="8">
    <source>
        <dbReference type="Proteomes" id="UP001168877"/>
    </source>
</evidence>
<evidence type="ECO:0000256" key="2">
    <source>
        <dbReference type="ARBA" id="ARBA00022768"/>
    </source>
</evidence>
<comment type="caution">
    <text evidence="7">The sequence shown here is derived from an EMBL/GenBank/DDBJ whole genome shotgun (WGS) entry which is preliminary data.</text>
</comment>
<dbReference type="InterPro" id="IPR043502">
    <property type="entry name" value="DNA/RNA_pol_sf"/>
</dbReference>
<reference evidence="7" key="2">
    <citation type="submission" date="2023-06" db="EMBL/GenBank/DDBJ databases">
        <authorList>
            <person name="Swenson N.G."/>
            <person name="Wegrzyn J.L."/>
            <person name="Mcevoy S.L."/>
        </authorList>
    </citation>
    <scope>NUCLEOTIDE SEQUENCE</scope>
    <source>
        <strain evidence="7">NS2018</strain>
        <tissue evidence="7">Leaf</tissue>
    </source>
</reference>
<dbReference type="AlphaFoldDB" id="A0AA39VIS7"/>
<dbReference type="SUPFAM" id="SSF56672">
    <property type="entry name" value="DNA/RNA polymerases"/>
    <property type="match status" value="1"/>
</dbReference>
<feature type="domain" description="Reverse transcriptase Ty1/copia-type" evidence="6">
    <location>
        <begin position="172"/>
        <end position="380"/>
    </location>
</feature>
<evidence type="ECO:0000313" key="7">
    <source>
        <dbReference type="EMBL" id="KAK0586824.1"/>
    </source>
</evidence>